<evidence type="ECO:0000313" key="2">
    <source>
        <dbReference type="EMBL" id="CAA9511203.1"/>
    </source>
</evidence>
<accession>A0A6J4T1P9</accession>
<feature type="compositionally biased region" description="Basic residues" evidence="1">
    <location>
        <begin position="217"/>
        <end position="227"/>
    </location>
</feature>
<feature type="region of interest" description="Disordered" evidence="1">
    <location>
        <begin position="49"/>
        <end position="285"/>
    </location>
</feature>
<feature type="compositionally biased region" description="Basic and acidic residues" evidence="1">
    <location>
        <begin position="129"/>
        <end position="139"/>
    </location>
</feature>
<evidence type="ECO:0000256" key="1">
    <source>
        <dbReference type="SAM" id="MobiDB-lite"/>
    </source>
</evidence>
<protein>
    <submittedName>
        <fullName evidence="2">Heterodisulfide reductase subunit B-like protein @ Putative succinate dehydrogenase subunit</fullName>
    </submittedName>
</protein>
<feature type="compositionally biased region" description="Basic and acidic residues" evidence="1">
    <location>
        <begin position="71"/>
        <end position="81"/>
    </location>
</feature>
<feature type="compositionally biased region" description="Basic residues" evidence="1">
    <location>
        <begin position="156"/>
        <end position="173"/>
    </location>
</feature>
<feature type="non-terminal residue" evidence="2">
    <location>
        <position position="306"/>
    </location>
</feature>
<proteinExistence type="predicted"/>
<feature type="compositionally biased region" description="Low complexity" evidence="1">
    <location>
        <begin position="143"/>
        <end position="152"/>
    </location>
</feature>
<feature type="compositionally biased region" description="Basic residues" evidence="1">
    <location>
        <begin position="53"/>
        <end position="64"/>
    </location>
</feature>
<dbReference type="EMBL" id="CADCVP010000269">
    <property type="protein sequence ID" value="CAA9511203.1"/>
    <property type="molecule type" value="Genomic_DNA"/>
</dbReference>
<sequence>ESRLLAGLRQPWLHARAARLDGPGGAAARHRAGGARPRVVLRCRCDGRAQPGARRHAQRPHVRARPAGDGVRSRADDEHLLHLPGGPERVPGTARRQHALSRPHQRDARGRRARVPQGHHQQALPVADGRGDRPRRDRPPGQAPADRPARGAVLRLLHRPPHRSPGHRRRPSARRLPAPADRGARRDGGRLRRPVQVLRLPGHHHEPRDVAQAGRSPSRRRHRRRRRLPGDALPAVPPQPRPAAAARRARGAAAAGDAGPPPPPARRPRAGRRSRRARHGQARREAVIGDRLVDLCRRLGGRHHRL</sequence>
<organism evidence="2">
    <name type="scientific">uncultured Solirubrobacteraceae bacterium</name>
    <dbReference type="NCBI Taxonomy" id="1162706"/>
    <lineage>
        <taxon>Bacteria</taxon>
        <taxon>Bacillati</taxon>
        <taxon>Actinomycetota</taxon>
        <taxon>Thermoleophilia</taxon>
        <taxon>Solirubrobacterales</taxon>
        <taxon>Solirubrobacteraceae</taxon>
        <taxon>environmental samples</taxon>
    </lineage>
</organism>
<gene>
    <name evidence="2" type="ORF">AVDCRST_MAG69-2494</name>
</gene>
<feature type="compositionally biased region" description="Basic residues" evidence="1">
    <location>
        <begin position="266"/>
        <end position="281"/>
    </location>
</feature>
<feature type="non-terminal residue" evidence="2">
    <location>
        <position position="1"/>
    </location>
</feature>
<name>A0A6J4T1P9_9ACTN</name>
<feature type="compositionally biased region" description="Low complexity" evidence="1">
    <location>
        <begin position="242"/>
        <end position="258"/>
    </location>
</feature>
<reference evidence="2" key="1">
    <citation type="submission" date="2020-02" db="EMBL/GenBank/DDBJ databases">
        <authorList>
            <person name="Meier V. D."/>
        </authorList>
    </citation>
    <scope>NUCLEOTIDE SEQUENCE</scope>
    <source>
        <strain evidence="2">AVDCRST_MAG69</strain>
    </source>
</reference>
<dbReference type="AlphaFoldDB" id="A0A6J4T1P9"/>